<reference evidence="1 2" key="1">
    <citation type="journal article" date="2019" name="Appl. Microbiol. Biotechnol.">
        <title>Genome sequence of Isaria javanica and comparative genome analysis insights into family S53 peptidase evolution in fungal entomopathogens.</title>
        <authorList>
            <person name="Lin R."/>
            <person name="Zhang X."/>
            <person name="Xin B."/>
            <person name="Zou M."/>
            <person name="Gao Y."/>
            <person name="Qin F."/>
            <person name="Hu Q."/>
            <person name="Xie B."/>
            <person name="Cheng X."/>
        </authorList>
    </citation>
    <scope>NUCLEOTIDE SEQUENCE [LARGE SCALE GENOMIC DNA]</scope>
    <source>
        <strain evidence="1 2">IJ1G</strain>
    </source>
</reference>
<name>A0A545UWB9_9HYPO</name>
<evidence type="ECO:0000313" key="2">
    <source>
        <dbReference type="Proteomes" id="UP000315783"/>
    </source>
</evidence>
<proteinExistence type="predicted"/>
<evidence type="ECO:0000313" key="1">
    <source>
        <dbReference type="EMBL" id="TQV93763.1"/>
    </source>
</evidence>
<organism evidence="1 2">
    <name type="scientific">Cordyceps javanica</name>
    <dbReference type="NCBI Taxonomy" id="43265"/>
    <lineage>
        <taxon>Eukaryota</taxon>
        <taxon>Fungi</taxon>
        <taxon>Dikarya</taxon>
        <taxon>Ascomycota</taxon>
        <taxon>Pezizomycotina</taxon>
        <taxon>Sordariomycetes</taxon>
        <taxon>Hypocreomycetidae</taxon>
        <taxon>Hypocreales</taxon>
        <taxon>Cordycipitaceae</taxon>
        <taxon>Cordyceps</taxon>
    </lineage>
</organism>
<keyword evidence="2" id="KW-1185">Reference proteome</keyword>
<sequence>MSQYIGCNCLVFLHSAQTYHDRDGCFTELSRTRTGMRNRINTEYYPTSSRQGRGAKIFKAHRHTQKKPRLDPLGCLGASSSMQGDKITNLELVVSRGHIGNYCHIRRNSTPYTT</sequence>
<dbReference type="AlphaFoldDB" id="A0A545UWB9"/>
<accession>A0A545UWB9</accession>
<protein>
    <submittedName>
        <fullName evidence="1">Uncharacterized protein</fullName>
    </submittedName>
</protein>
<comment type="caution">
    <text evidence="1">The sequence shown here is derived from an EMBL/GenBank/DDBJ whole genome shotgun (WGS) entry which is preliminary data.</text>
</comment>
<dbReference type="EMBL" id="SPUK01000011">
    <property type="protein sequence ID" value="TQV93763.1"/>
    <property type="molecule type" value="Genomic_DNA"/>
</dbReference>
<gene>
    <name evidence="1" type="ORF">IF1G_07495</name>
</gene>
<dbReference type="Proteomes" id="UP000315783">
    <property type="component" value="Unassembled WGS sequence"/>
</dbReference>